<dbReference type="EMBL" id="JBANAX010000049">
    <property type="protein sequence ID" value="KAL1224681.1"/>
    <property type="molecule type" value="Genomic_DNA"/>
</dbReference>
<keyword evidence="2" id="KW-1185">Reference proteome</keyword>
<comment type="caution">
    <text evidence="1">The sequence shown here is derived from an EMBL/GenBank/DDBJ whole genome shotgun (WGS) entry which is preliminary data.</text>
</comment>
<sequence>MTIASNIKSFLPDSDKAKAYLAAIEEWFKTADKSLAGKLMVDLTTIKYDGKRSMHEHCIEMTNLAAKLKNLGMSVDDLFLVQFILNTLPPQYGPFQINYNAIDERWTSNELANKLVQEEARLGREGTKVAHYVQGAGPKVGKRYQKSHQRAPPKYNDFNQANLKKKAKKYYICNFYKKVGHFQKDCTKRKEWFEKKGIPYDPDHKFK</sequence>
<evidence type="ECO:0008006" key="3">
    <source>
        <dbReference type="Google" id="ProtNLM"/>
    </source>
</evidence>
<proteinExistence type="predicted"/>
<evidence type="ECO:0000313" key="1">
    <source>
        <dbReference type="EMBL" id="KAL1224681.1"/>
    </source>
</evidence>
<protein>
    <recommendedName>
        <fullName evidence="3">UBN2 domain-containing protein</fullName>
    </recommendedName>
</protein>
<dbReference type="AlphaFoldDB" id="A0ABD1C5D5"/>
<reference evidence="1 2" key="1">
    <citation type="submission" date="2024-04" db="EMBL/GenBank/DDBJ databases">
        <title>Genome assembly C_amara_ONT_v2.</title>
        <authorList>
            <person name="Yant L."/>
            <person name="Moore C."/>
            <person name="Slenker M."/>
        </authorList>
    </citation>
    <scope>NUCLEOTIDE SEQUENCE [LARGE SCALE GENOMIC DNA]</scope>
    <source>
        <tissue evidence="1">Leaf</tissue>
    </source>
</reference>
<evidence type="ECO:0000313" key="2">
    <source>
        <dbReference type="Proteomes" id="UP001558713"/>
    </source>
</evidence>
<dbReference type="PANTHER" id="PTHR35317">
    <property type="entry name" value="OS04G0629600 PROTEIN"/>
    <property type="match status" value="1"/>
</dbReference>
<name>A0ABD1C5D5_CARAN</name>
<accession>A0ABD1C5D5</accession>
<organism evidence="1 2">
    <name type="scientific">Cardamine amara subsp. amara</name>
    <dbReference type="NCBI Taxonomy" id="228776"/>
    <lineage>
        <taxon>Eukaryota</taxon>
        <taxon>Viridiplantae</taxon>
        <taxon>Streptophyta</taxon>
        <taxon>Embryophyta</taxon>
        <taxon>Tracheophyta</taxon>
        <taxon>Spermatophyta</taxon>
        <taxon>Magnoliopsida</taxon>
        <taxon>eudicotyledons</taxon>
        <taxon>Gunneridae</taxon>
        <taxon>Pentapetalae</taxon>
        <taxon>rosids</taxon>
        <taxon>malvids</taxon>
        <taxon>Brassicales</taxon>
        <taxon>Brassicaceae</taxon>
        <taxon>Cardamineae</taxon>
        <taxon>Cardamine</taxon>
    </lineage>
</organism>
<dbReference type="Proteomes" id="UP001558713">
    <property type="component" value="Unassembled WGS sequence"/>
</dbReference>
<dbReference type="Pfam" id="PF14223">
    <property type="entry name" value="Retrotran_gag_2"/>
    <property type="match status" value="1"/>
</dbReference>
<gene>
    <name evidence="1" type="ORF">V5N11_001120</name>
</gene>
<dbReference type="PANTHER" id="PTHR35317:SF10">
    <property type="entry name" value="RNA-DIRECTED DNA POLYMERASE"/>
    <property type="match status" value="1"/>
</dbReference>